<sequence>MSACVIGHITVKDEEKWAQYRAQVPATLAPWGAELLFRGSGAKVLNGEHRHSDTVVIRFPDQASVNGWYGSAAYQALIPLRQQAADLELISFSDQGNALYPVAGQAG</sequence>
<evidence type="ECO:0000313" key="2">
    <source>
        <dbReference type="EMBL" id="MBK7414033.1"/>
    </source>
</evidence>
<dbReference type="AlphaFoldDB" id="A0A935MPT3"/>
<dbReference type="Gene3D" id="3.30.70.100">
    <property type="match status" value="1"/>
</dbReference>
<proteinExistence type="predicted"/>
<feature type="domain" description="DUF1330" evidence="1">
    <location>
        <begin position="3"/>
        <end position="90"/>
    </location>
</feature>
<dbReference type="Proteomes" id="UP000739411">
    <property type="component" value="Unassembled WGS sequence"/>
</dbReference>
<dbReference type="SUPFAM" id="SSF54909">
    <property type="entry name" value="Dimeric alpha+beta barrel"/>
    <property type="match status" value="1"/>
</dbReference>
<dbReference type="InterPro" id="IPR010753">
    <property type="entry name" value="DUF1330"/>
</dbReference>
<dbReference type="Pfam" id="PF07045">
    <property type="entry name" value="DUF1330"/>
    <property type="match status" value="1"/>
</dbReference>
<reference evidence="2 3" key="1">
    <citation type="submission" date="2020-10" db="EMBL/GenBank/DDBJ databases">
        <title>Connecting structure to function with the recovery of over 1000 high-quality activated sludge metagenome-assembled genomes encoding full-length rRNA genes using long-read sequencing.</title>
        <authorList>
            <person name="Singleton C.M."/>
            <person name="Petriglieri F."/>
            <person name="Kristensen J.M."/>
            <person name="Kirkegaard R.H."/>
            <person name="Michaelsen T.Y."/>
            <person name="Andersen M.H."/>
            <person name="Karst S.M."/>
            <person name="Dueholm M.S."/>
            <person name="Nielsen P.H."/>
            <person name="Albertsen M."/>
        </authorList>
    </citation>
    <scope>NUCLEOTIDE SEQUENCE [LARGE SCALE GENOMIC DNA]</scope>
    <source>
        <strain evidence="2">EsbW_18-Q3-R4-48_BATAC.463</strain>
    </source>
</reference>
<gene>
    <name evidence="2" type="ORF">IPJ38_01875</name>
</gene>
<dbReference type="InterPro" id="IPR011008">
    <property type="entry name" value="Dimeric_a/b-barrel"/>
</dbReference>
<dbReference type="PANTHER" id="PTHR41521">
    <property type="match status" value="1"/>
</dbReference>
<protein>
    <submittedName>
        <fullName evidence="2">DUF1330 domain-containing protein</fullName>
    </submittedName>
</protein>
<evidence type="ECO:0000259" key="1">
    <source>
        <dbReference type="Pfam" id="PF07045"/>
    </source>
</evidence>
<dbReference type="PANTHER" id="PTHR41521:SF4">
    <property type="entry name" value="BLR0684 PROTEIN"/>
    <property type="match status" value="1"/>
</dbReference>
<dbReference type="EMBL" id="JADJMS010000006">
    <property type="protein sequence ID" value="MBK7414033.1"/>
    <property type="molecule type" value="Genomic_DNA"/>
</dbReference>
<name>A0A935MPT3_9RHOO</name>
<accession>A0A935MPT3</accession>
<organism evidence="2 3">
    <name type="scientific">Candidatus Dechloromonas phosphorivorans</name>
    <dbReference type="NCBI Taxonomy" id="2899244"/>
    <lineage>
        <taxon>Bacteria</taxon>
        <taxon>Pseudomonadati</taxon>
        <taxon>Pseudomonadota</taxon>
        <taxon>Betaproteobacteria</taxon>
        <taxon>Rhodocyclales</taxon>
        <taxon>Azonexaceae</taxon>
        <taxon>Dechloromonas</taxon>
    </lineage>
</organism>
<evidence type="ECO:0000313" key="3">
    <source>
        <dbReference type="Proteomes" id="UP000739411"/>
    </source>
</evidence>
<comment type="caution">
    <text evidence="2">The sequence shown here is derived from an EMBL/GenBank/DDBJ whole genome shotgun (WGS) entry which is preliminary data.</text>
</comment>